<feature type="region of interest" description="Disordered" evidence="11">
    <location>
        <begin position="49"/>
        <end position="69"/>
    </location>
</feature>
<evidence type="ECO:0000256" key="3">
    <source>
        <dbReference type="ARBA" id="ARBA00007658"/>
    </source>
</evidence>
<dbReference type="InterPro" id="IPR050749">
    <property type="entry name" value="Glycosyl_Hydrolase_47"/>
</dbReference>
<evidence type="ECO:0000256" key="6">
    <source>
        <dbReference type="ARBA" id="ARBA00022837"/>
    </source>
</evidence>
<organism evidence="13 14">
    <name type="scientific">Marasmiellus scandens</name>
    <dbReference type="NCBI Taxonomy" id="2682957"/>
    <lineage>
        <taxon>Eukaryota</taxon>
        <taxon>Fungi</taxon>
        <taxon>Dikarya</taxon>
        <taxon>Basidiomycota</taxon>
        <taxon>Agaricomycotina</taxon>
        <taxon>Agaricomycetes</taxon>
        <taxon>Agaricomycetidae</taxon>
        <taxon>Agaricales</taxon>
        <taxon>Marasmiineae</taxon>
        <taxon>Omphalotaceae</taxon>
        <taxon>Marasmiellus</taxon>
    </lineage>
</organism>
<accession>A0ABR1JTH9</accession>
<keyword evidence="12" id="KW-1133">Transmembrane helix</keyword>
<keyword evidence="5 10" id="KW-0378">Hydrolase</keyword>
<comment type="caution">
    <text evidence="13">The sequence shown here is derived from an EMBL/GenBank/DDBJ whole genome shotgun (WGS) entry which is preliminary data.</text>
</comment>
<dbReference type="PANTHER" id="PTHR11742:SF55">
    <property type="entry name" value="ENDOPLASMIC RETICULUM MANNOSYL-OLIGOSACCHARIDE 1,2-ALPHA-MANNOSIDASE"/>
    <property type="match status" value="1"/>
</dbReference>
<dbReference type="EC" id="3.2.1.-" evidence="10"/>
<feature type="compositionally biased region" description="Low complexity" evidence="11">
    <location>
        <begin position="51"/>
        <end position="69"/>
    </location>
</feature>
<dbReference type="Gene3D" id="1.50.10.10">
    <property type="match status" value="1"/>
</dbReference>
<evidence type="ECO:0000256" key="7">
    <source>
        <dbReference type="ARBA" id="ARBA00023157"/>
    </source>
</evidence>
<evidence type="ECO:0000256" key="8">
    <source>
        <dbReference type="ARBA" id="ARBA00047669"/>
    </source>
</evidence>
<proteinExistence type="inferred from homology"/>
<evidence type="ECO:0000256" key="11">
    <source>
        <dbReference type="SAM" id="MobiDB-lite"/>
    </source>
</evidence>
<gene>
    <name evidence="13" type="primary">MNS1_2</name>
    <name evidence="13" type="ORF">VKT23_004869</name>
</gene>
<name>A0ABR1JTH9_9AGAR</name>
<evidence type="ECO:0000313" key="14">
    <source>
        <dbReference type="Proteomes" id="UP001498398"/>
    </source>
</evidence>
<dbReference type="InterPro" id="IPR001382">
    <property type="entry name" value="Glyco_hydro_47"/>
</dbReference>
<evidence type="ECO:0000256" key="4">
    <source>
        <dbReference type="ARBA" id="ARBA00022723"/>
    </source>
</evidence>
<dbReference type="PRINTS" id="PR00747">
    <property type="entry name" value="GLYHDRLASE47"/>
</dbReference>
<comment type="catalytic activity">
    <reaction evidence="8">
        <text>N(4)-(alpha-D-Man-(1-&gt;2)-alpha-D-Man-(1-&gt;2)-alpha-D-Man-(1-&gt;3)-[alpha-D-Man-(1-&gt;3)-[alpha-D-Man-(1-&gt;2)-alpha-D-Man-(1-&gt;6)]-alpha-D-Man-(1-&gt;6)]-beta-D-Man-(1-&gt;4)-beta-D-GlcNAc-(1-&gt;4)-beta-D-GlcNAc)-L-asparaginyl-[protein] (N-glucan mannose isomer 8A1,2,3B1,3) + 3 H2O = N(4)-(alpha-D-Man-(1-&gt;3)-[alpha-D-Man-(1-&gt;3)-[alpha-D-Man-(1-&gt;6)]-alpha-D-Man-(1-&gt;6)]-beta-D-Man-(1-&gt;4)-beta-D-GlcNAc-(1-&gt;4)-beta-D-GlcNAc)-L-asparaginyl-[protein] (N-glucan mannose isomer 5A1,2) + 3 beta-D-mannose</text>
        <dbReference type="Rhea" id="RHEA:56028"/>
        <dbReference type="Rhea" id="RHEA-COMP:14358"/>
        <dbReference type="Rhea" id="RHEA-COMP:14367"/>
        <dbReference type="ChEBI" id="CHEBI:15377"/>
        <dbReference type="ChEBI" id="CHEBI:28563"/>
        <dbReference type="ChEBI" id="CHEBI:59087"/>
        <dbReference type="ChEBI" id="CHEBI:60628"/>
        <dbReference type="EC" id="3.2.1.113"/>
    </reaction>
</comment>
<keyword evidence="6" id="KW-0106">Calcium</keyword>
<comment type="catalytic activity">
    <reaction evidence="9">
        <text>N(4)-(alpha-D-Man-(1-&gt;2)-alpha-D-Man-(1-&gt;2)-alpha-D-Man-(1-&gt;3)-[alpha-D-Man-(1-&gt;2)-alpha-D-Man-(1-&gt;3)-[alpha-D-Man-(1-&gt;2)-alpha-D-Man-(1-&gt;6)]-alpha-D-Man-(1-&gt;6)]-beta-D-Man-(1-&gt;4)-beta-D-GlcNAc-(1-&gt;4)-beta-D-GlcNAc)-L-asparaginyl-[protein] (N-glucan mannose isomer 9A1,2,3B1,2,3) + 4 H2O = N(4)-(alpha-D-Man-(1-&gt;3)-[alpha-D-Man-(1-&gt;3)-[alpha-D-Man-(1-&gt;6)]-alpha-D-Man-(1-&gt;6)]-beta-D-Man-(1-&gt;4)-beta-D-GlcNAc-(1-&gt;4)-beta-D-GlcNAc)-L-asparaginyl-[protein] (N-glucan mannose isomer 5A1,2) + 4 beta-D-mannose</text>
        <dbReference type="Rhea" id="RHEA:56008"/>
        <dbReference type="Rhea" id="RHEA-COMP:14356"/>
        <dbReference type="Rhea" id="RHEA-COMP:14367"/>
        <dbReference type="ChEBI" id="CHEBI:15377"/>
        <dbReference type="ChEBI" id="CHEBI:28563"/>
        <dbReference type="ChEBI" id="CHEBI:59087"/>
        <dbReference type="ChEBI" id="CHEBI:139493"/>
        <dbReference type="EC" id="3.2.1.113"/>
    </reaction>
</comment>
<dbReference type="PANTHER" id="PTHR11742">
    <property type="entry name" value="MANNOSYL-OLIGOSACCHARIDE ALPHA-1,2-MANNOSIDASE-RELATED"/>
    <property type="match status" value="1"/>
</dbReference>
<keyword evidence="12" id="KW-0472">Membrane</keyword>
<evidence type="ECO:0000256" key="5">
    <source>
        <dbReference type="ARBA" id="ARBA00022801"/>
    </source>
</evidence>
<sequence length="605" mass="68100">MIGGRVLSVRTKWLIPVGVCTFLLGVYVYTHPIGPTWYTVEIPSRLPLGDSNSNPGHPPSNSNPNSNWNSLWPGSGSISGTAPAKESDYIYPHSRPASPFLAQVDEEKRAAVVDAFKHAWGHYERKAFGYDEFHPIRGAGTNLTWSGGGIGYTIVDAIDTMYIMGLQTEYETARKWIKEHLNFQRRGAVSTFETTIRVLGGLLSAYYLTNDQLYLDHAEDLGSRLIHAFDTPLGLPVSHVDLLNPGEWKDSMNWLKVCPAEIGTLQLEFRYLAQATGNETYWRKVEKVMEVIDKNVLPNGLVTGDLNIKDGSFINTAIRLGGRVDSYYEYLLKQWLQTNRTEPFYDRMYTKAMQGINDNLVQQTPNQKLTYTAELVAKKGVKVVEWNLVHRQEHLTCFIAGSLMLGATTSGLAPGVIKASVPPRPEEFLARGLRDWNTGTELLETCMKTHDTETGLAAEVATFRVQKMPYGMDEKDWFITGNVKGSNRAPWDAHYLLRPEIAESLFLAWRMTGDIKYRDYAWNIFQAIEKHCRLADGGYATVINVDSVPVVHEDKQETFFLSETLKYLYLIFSDTNVLPLTEIVFNTEAHPLPVFNPTTIKPGLS</sequence>
<dbReference type="InterPro" id="IPR012341">
    <property type="entry name" value="6hp_glycosidase-like_sf"/>
</dbReference>
<dbReference type="Pfam" id="PF01532">
    <property type="entry name" value="Glyco_hydro_47"/>
    <property type="match status" value="1"/>
</dbReference>
<keyword evidence="12" id="KW-0812">Transmembrane</keyword>
<keyword evidence="7" id="KW-1015">Disulfide bond</keyword>
<dbReference type="GO" id="GO:0004571">
    <property type="term" value="F:mannosyl-oligosaccharide 1,2-alpha-mannosidase activity"/>
    <property type="evidence" value="ECO:0007669"/>
    <property type="project" value="UniProtKB-EC"/>
</dbReference>
<feature type="transmembrane region" description="Helical" evidence="12">
    <location>
        <begin position="12"/>
        <end position="30"/>
    </location>
</feature>
<evidence type="ECO:0000256" key="9">
    <source>
        <dbReference type="ARBA" id="ARBA00048605"/>
    </source>
</evidence>
<dbReference type="InterPro" id="IPR036026">
    <property type="entry name" value="Seven-hairpin_glycosidases"/>
</dbReference>
<evidence type="ECO:0000313" key="13">
    <source>
        <dbReference type="EMBL" id="KAK7466144.1"/>
    </source>
</evidence>
<comment type="pathway">
    <text evidence="2">Protein modification; protein glycosylation.</text>
</comment>
<evidence type="ECO:0000256" key="2">
    <source>
        <dbReference type="ARBA" id="ARBA00004922"/>
    </source>
</evidence>
<protein>
    <recommendedName>
        <fullName evidence="10">alpha-1,2-Mannosidase</fullName>
        <ecNumber evidence="10">3.2.1.-</ecNumber>
    </recommendedName>
</protein>
<keyword evidence="14" id="KW-1185">Reference proteome</keyword>
<evidence type="ECO:0000256" key="1">
    <source>
        <dbReference type="ARBA" id="ARBA00001913"/>
    </source>
</evidence>
<dbReference type="SUPFAM" id="SSF48225">
    <property type="entry name" value="Seven-hairpin glycosidases"/>
    <property type="match status" value="1"/>
</dbReference>
<evidence type="ECO:0000256" key="10">
    <source>
        <dbReference type="RuleBase" id="RU361193"/>
    </source>
</evidence>
<comment type="cofactor">
    <cofactor evidence="1">
        <name>Ca(2+)</name>
        <dbReference type="ChEBI" id="CHEBI:29108"/>
    </cofactor>
</comment>
<reference evidence="13 14" key="1">
    <citation type="submission" date="2024-01" db="EMBL/GenBank/DDBJ databases">
        <title>A draft genome for the cacao thread blight pathogen Marasmiellus scandens.</title>
        <authorList>
            <person name="Baruah I.K."/>
            <person name="Leung J."/>
            <person name="Bukari Y."/>
            <person name="Amoako-Attah I."/>
            <person name="Meinhardt L.W."/>
            <person name="Bailey B.A."/>
            <person name="Cohen S.P."/>
        </authorList>
    </citation>
    <scope>NUCLEOTIDE SEQUENCE [LARGE SCALE GENOMIC DNA]</scope>
    <source>
        <strain evidence="13 14">GH-19</strain>
    </source>
</reference>
<keyword evidence="10 13" id="KW-0326">Glycosidase</keyword>
<comment type="similarity">
    <text evidence="3 10">Belongs to the glycosyl hydrolase 47 family.</text>
</comment>
<dbReference type="Proteomes" id="UP001498398">
    <property type="component" value="Unassembled WGS sequence"/>
</dbReference>
<evidence type="ECO:0000256" key="12">
    <source>
        <dbReference type="SAM" id="Phobius"/>
    </source>
</evidence>
<dbReference type="EMBL" id="JBANRG010000005">
    <property type="protein sequence ID" value="KAK7466144.1"/>
    <property type="molecule type" value="Genomic_DNA"/>
</dbReference>
<keyword evidence="4" id="KW-0479">Metal-binding</keyword>